<dbReference type="EMBL" id="MGGM01000009">
    <property type="protein sequence ID" value="OGM29816.1"/>
    <property type="molecule type" value="Genomic_DNA"/>
</dbReference>
<feature type="transmembrane region" description="Helical" evidence="1">
    <location>
        <begin position="158"/>
        <end position="181"/>
    </location>
</feature>
<dbReference type="AlphaFoldDB" id="A0A1F7YR47"/>
<evidence type="ECO:0000256" key="1">
    <source>
        <dbReference type="SAM" id="Phobius"/>
    </source>
</evidence>
<organism evidence="2 3">
    <name type="scientific">Candidatus Woesebacteria bacterium RIFCSPHIGHO2_01_FULL_41_10</name>
    <dbReference type="NCBI Taxonomy" id="1802500"/>
    <lineage>
        <taxon>Bacteria</taxon>
        <taxon>Candidatus Woeseibacteriota</taxon>
    </lineage>
</organism>
<keyword evidence="1" id="KW-1133">Transmembrane helix</keyword>
<accession>A0A1F7YR47</accession>
<reference evidence="2 3" key="1">
    <citation type="journal article" date="2016" name="Nat. Commun.">
        <title>Thousands of microbial genomes shed light on interconnected biogeochemical processes in an aquifer system.</title>
        <authorList>
            <person name="Anantharaman K."/>
            <person name="Brown C.T."/>
            <person name="Hug L.A."/>
            <person name="Sharon I."/>
            <person name="Castelle C.J."/>
            <person name="Probst A.J."/>
            <person name="Thomas B.C."/>
            <person name="Singh A."/>
            <person name="Wilkins M.J."/>
            <person name="Karaoz U."/>
            <person name="Brodie E.L."/>
            <person name="Williams K.H."/>
            <person name="Hubbard S.S."/>
            <person name="Banfield J.F."/>
        </authorList>
    </citation>
    <scope>NUCLEOTIDE SEQUENCE [LARGE SCALE GENOMIC DNA]</scope>
</reference>
<evidence type="ECO:0000313" key="3">
    <source>
        <dbReference type="Proteomes" id="UP000177263"/>
    </source>
</evidence>
<proteinExistence type="predicted"/>
<evidence type="ECO:0000313" key="2">
    <source>
        <dbReference type="EMBL" id="OGM29816.1"/>
    </source>
</evidence>
<gene>
    <name evidence="2" type="ORF">A2801_00235</name>
</gene>
<protein>
    <submittedName>
        <fullName evidence="2">Uncharacterized protein</fullName>
    </submittedName>
</protein>
<feature type="transmembrane region" description="Helical" evidence="1">
    <location>
        <begin position="86"/>
        <end position="107"/>
    </location>
</feature>
<feature type="transmembrane region" description="Helical" evidence="1">
    <location>
        <begin position="127"/>
        <end position="146"/>
    </location>
</feature>
<keyword evidence="1" id="KW-0472">Membrane</keyword>
<feature type="transmembrane region" description="Helical" evidence="1">
    <location>
        <begin position="201"/>
        <end position="222"/>
    </location>
</feature>
<dbReference type="STRING" id="1802500.A2801_00235"/>
<keyword evidence="1" id="KW-0812">Transmembrane</keyword>
<sequence length="257" mass="28254">MTNQKQTGKKPLVREPGQPFQTYTAGHGITGDKQLAVAAEPVEIVDDGTTAVQSEINDAYINRARALELKRGAAVVVARYSGKAELFYKFFLGSLVLIGIDILITAMPSMPLFSYLDPELPIVGQGVAWIFAFLTIPFQITLTDLVEEWQDRREEVGIVIIIGFFGISAYFWGIFTNIAQVNSMINSALEAGVYVDPLVQAFLYVLFAVLEFVEILAIYFIIRVRAAESVLAAYGQPVKPRFGFGFGGSLLERVIGS</sequence>
<dbReference type="Proteomes" id="UP000177263">
    <property type="component" value="Unassembled WGS sequence"/>
</dbReference>
<comment type="caution">
    <text evidence="2">The sequence shown here is derived from an EMBL/GenBank/DDBJ whole genome shotgun (WGS) entry which is preliminary data.</text>
</comment>
<name>A0A1F7YR47_9BACT</name>